<keyword evidence="3" id="KW-1185">Reference proteome</keyword>
<organism evidence="2 3">
    <name type="scientific">Sphingomonas turrisvirgatae</name>
    <dbReference type="NCBI Taxonomy" id="1888892"/>
    <lineage>
        <taxon>Bacteria</taxon>
        <taxon>Pseudomonadati</taxon>
        <taxon>Pseudomonadota</taxon>
        <taxon>Alphaproteobacteria</taxon>
        <taxon>Sphingomonadales</taxon>
        <taxon>Sphingomonadaceae</taxon>
        <taxon>Sphingomonas</taxon>
    </lineage>
</organism>
<dbReference type="STRING" id="1888892.BFL28_16970"/>
<evidence type="ECO:0000313" key="2">
    <source>
        <dbReference type="EMBL" id="ODP37656.1"/>
    </source>
</evidence>
<accession>A0A1E3LV78</accession>
<sequence>MEIAVMKLAWIAALIGLSAANGANAQTLEYDCDTQAEHFSVLKAVQQGPSYKASGSISPRAIFPSKTYATIGVIDFEPDDKSWRARLGLTALVIKKREVVMATLEITRAGKSEEPVMLGSIEDFRMGGTYPISVTLGDSGGTATIGSNTVPIKLAAQGNINVSIICSGGEFLFTNLNIGG</sequence>
<reference evidence="2 3" key="1">
    <citation type="submission" date="2016-08" db="EMBL/GenBank/DDBJ databases">
        <title>Draft genome of the agarase producing Sphingomonas sp. MCT13.</title>
        <authorList>
            <person name="D'Andrea M.M."/>
            <person name="Rossolini G.M."/>
            <person name="Thaller M.C."/>
        </authorList>
    </citation>
    <scope>NUCLEOTIDE SEQUENCE [LARGE SCALE GENOMIC DNA]</scope>
    <source>
        <strain evidence="2 3">MCT13</strain>
    </source>
</reference>
<evidence type="ECO:0000256" key="1">
    <source>
        <dbReference type="SAM" id="SignalP"/>
    </source>
</evidence>
<gene>
    <name evidence="2" type="ORF">BFL28_16970</name>
</gene>
<keyword evidence="1" id="KW-0732">Signal</keyword>
<proteinExistence type="predicted"/>
<comment type="caution">
    <text evidence="2">The sequence shown here is derived from an EMBL/GenBank/DDBJ whole genome shotgun (WGS) entry which is preliminary data.</text>
</comment>
<name>A0A1E3LV78_9SPHN</name>
<dbReference type="EMBL" id="MDDS01000025">
    <property type="protein sequence ID" value="ODP37656.1"/>
    <property type="molecule type" value="Genomic_DNA"/>
</dbReference>
<dbReference type="AlphaFoldDB" id="A0A1E3LV78"/>
<protein>
    <submittedName>
        <fullName evidence="2">Uncharacterized protein</fullName>
    </submittedName>
</protein>
<evidence type="ECO:0000313" key="3">
    <source>
        <dbReference type="Proteomes" id="UP000094487"/>
    </source>
</evidence>
<dbReference type="Proteomes" id="UP000094487">
    <property type="component" value="Unassembled WGS sequence"/>
</dbReference>
<feature type="signal peptide" evidence="1">
    <location>
        <begin position="1"/>
        <end position="25"/>
    </location>
</feature>
<feature type="chain" id="PRO_5009132068" evidence="1">
    <location>
        <begin position="26"/>
        <end position="180"/>
    </location>
</feature>